<dbReference type="GO" id="GO:0016702">
    <property type="term" value="F:oxidoreductase activity, acting on single donors with incorporation of molecular oxygen, incorporation of two atoms of oxygen"/>
    <property type="evidence" value="ECO:0007669"/>
    <property type="project" value="UniProtKB-ARBA"/>
</dbReference>
<dbReference type="GeneID" id="71992452"/>
<gene>
    <name evidence="7" type="ORF">CLAFUR5_12574</name>
</gene>
<dbReference type="OrthoDB" id="7396853at2759"/>
<keyword evidence="3" id="KW-0479">Metal-binding</keyword>
<dbReference type="KEGG" id="ffu:CLAFUR5_12574"/>
<evidence type="ECO:0000313" key="7">
    <source>
        <dbReference type="EMBL" id="UJO23491.1"/>
    </source>
</evidence>
<evidence type="ECO:0000256" key="5">
    <source>
        <dbReference type="ARBA" id="ARBA00023002"/>
    </source>
</evidence>
<dbReference type="Gene3D" id="3.40.830.10">
    <property type="entry name" value="LigB-like"/>
    <property type="match status" value="1"/>
</dbReference>
<name>A0A9Q8PJD1_PASFU</name>
<organism evidence="7 8">
    <name type="scientific">Passalora fulva</name>
    <name type="common">Tomato leaf mold</name>
    <name type="synonym">Cladosporium fulvum</name>
    <dbReference type="NCBI Taxonomy" id="5499"/>
    <lineage>
        <taxon>Eukaryota</taxon>
        <taxon>Fungi</taxon>
        <taxon>Dikarya</taxon>
        <taxon>Ascomycota</taxon>
        <taxon>Pezizomycotina</taxon>
        <taxon>Dothideomycetes</taxon>
        <taxon>Dothideomycetidae</taxon>
        <taxon>Mycosphaerellales</taxon>
        <taxon>Mycosphaerellaceae</taxon>
        <taxon>Fulvia</taxon>
    </lineage>
</organism>
<dbReference type="InterPro" id="IPR014436">
    <property type="entry name" value="Extradiol_dOase_DODA"/>
</dbReference>
<dbReference type="InterPro" id="IPR004183">
    <property type="entry name" value="Xdiol_dOase_suB"/>
</dbReference>
<accession>A0A9Q8PJD1</accession>
<evidence type="ECO:0000256" key="3">
    <source>
        <dbReference type="ARBA" id="ARBA00022723"/>
    </source>
</evidence>
<reference evidence="7" key="1">
    <citation type="submission" date="2021-12" db="EMBL/GenBank/DDBJ databases">
        <authorList>
            <person name="Zaccaron A."/>
            <person name="Stergiopoulos I."/>
        </authorList>
    </citation>
    <scope>NUCLEOTIDE SEQUENCE</scope>
    <source>
        <strain evidence="7">Race5_Kim</strain>
    </source>
</reference>
<protein>
    <recommendedName>
        <fullName evidence="6">Extradiol ring-cleavage dioxygenase class III enzyme subunit B domain-containing protein</fullName>
    </recommendedName>
</protein>
<sequence length="265" mass="29368">MMLGEESESADYWKQAGDEALANGIKGVIMMGAHWDATGDAIEVAMNPSPGKSPVAYVHPSKYVDYKLEADLPTGERCMQMLKSEAFNVRPNPKFEWIHDTYLILTRMFPQKCPPPTTTIVSMNARFDPHFHMRIGSTLRPLRKDGYLLIGTGGARDNFAQETPPDGWALEFRQSVEDCVSNNRGPALRRAVTRLMKHPRYRDAHATDDHFMAACFVAGAAGDWEDEGEEGGVLRAETWELTNMCNSQFTIGGWGGCGGWAVAAH</sequence>
<dbReference type="EMBL" id="CP090173">
    <property type="protein sequence ID" value="UJO23491.1"/>
    <property type="molecule type" value="Genomic_DNA"/>
</dbReference>
<dbReference type="RefSeq" id="XP_047767857.1">
    <property type="nucleotide sequence ID" value="XM_047911722.1"/>
</dbReference>
<evidence type="ECO:0000256" key="2">
    <source>
        <dbReference type="ARBA" id="ARBA00007581"/>
    </source>
</evidence>
<evidence type="ECO:0000256" key="1">
    <source>
        <dbReference type="ARBA" id="ARBA00001947"/>
    </source>
</evidence>
<dbReference type="Proteomes" id="UP000756132">
    <property type="component" value="Chromosome 11"/>
</dbReference>
<dbReference type="PANTHER" id="PTHR30096">
    <property type="entry name" value="4,5-DOPA DIOXYGENASE EXTRADIOL-LIKE PROTEIN"/>
    <property type="match status" value="1"/>
</dbReference>
<comment type="similarity">
    <text evidence="2">Belongs to the DODA-type extradiol aromatic ring-opening dioxygenase family.</text>
</comment>
<dbReference type="CDD" id="cd07363">
    <property type="entry name" value="45_DOPA_Dioxygenase"/>
    <property type="match status" value="1"/>
</dbReference>
<dbReference type="SUPFAM" id="SSF53213">
    <property type="entry name" value="LigB-like"/>
    <property type="match status" value="1"/>
</dbReference>
<keyword evidence="5" id="KW-0560">Oxidoreductase</keyword>
<evidence type="ECO:0000313" key="8">
    <source>
        <dbReference type="Proteomes" id="UP000756132"/>
    </source>
</evidence>
<comment type="cofactor">
    <cofactor evidence="1">
        <name>Zn(2+)</name>
        <dbReference type="ChEBI" id="CHEBI:29105"/>
    </cofactor>
</comment>
<dbReference type="Pfam" id="PF02900">
    <property type="entry name" value="LigB"/>
    <property type="match status" value="1"/>
</dbReference>
<evidence type="ECO:0000259" key="6">
    <source>
        <dbReference type="Pfam" id="PF02900"/>
    </source>
</evidence>
<dbReference type="GO" id="GO:0008270">
    <property type="term" value="F:zinc ion binding"/>
    <property type="evidence" value="ECO:0007669"/>
    <property type="project" value="InterPro"/>
</dbReference>
<keyword evidence="4" id="KW-0862">Zinc</keyword>
<feature type="domain" description="Extradiol ring-cleavage dioxygenase class III enzyme subunit B" evidence="6">
    <location>
        <begin position="9"/>
        <end position="225"/>
    </location>
</feature>
<dbReference type="PANTHER" id="PTHR30096:SF1">
    <property type="entry name" value="AROMATIC RING-OPENING DIOXYGENASE FAMILY PROTEIN (AFU_ORTHOLOGUE AFUA_7G00640)"/>
    <property type="match status" value="1"/>
</dbReference>
<proteinExistence type="inferred from homology"/>
<reference evidence="7" key="2">
    <citation type="journal article" date="2022" name="Microb. Genom.">
        <title>A chromosome-scale genome assembly of the tomato pathogen Cladosporium fulvum reveals a compartmentalized genome architecture and the presence of a dispensable chromosome.</title>
        <authorList>
            <person name="Zaccaron A.Z."/>
            <person name="Chen L.H."/>
            <person name="Samaras A."/>
            <person name="Stergiopoulos I."/>
        </authorList>
    </citation>
    <scope>NUCLEOTIDE SEQUENCE</scope>
    <source>
        <strain evidence="7">Race5_Kim</strain>
    </source>
</reference>
<dbReference type="GO" id="GO:0008198">
    <property type="term" value="F:ferrous iron binding"/>
    <property type="evidence" value="ECO:0007669"/>
    <property type="project" value="InterPro"/>
</dbReference>
<dbReference type="AlphaFoldDB" id="A0A9Q8PJD1"/>
<evidence type="ECO:0000256" key="4">
    <source>
        <dbReference type="ARBA" id="ARBA00022833"/>
    </source>
</evidence>
<keyword evidence="8" id="KW-1185">Reference proteome</keyword>